<evidence type="ECO:0000313" key="5">
    <source>
        <dbReference type="Proteomes" id="UP001595629"/>
    </source>
</evidence>
<dbReference type="RefSeq" id="WP_386735111.1">
    <property type="nucleotide sequence ID" value="NZ_JBHRXI010000010.1"/>
</dbReference>
<protein>
    <recommendedName>
        <fullName evidence="2">Antitoxin</fullName>
    </recommendedName>
</protein>
<evidence type="ECO:0000256" key="2">
    <source>
        <dbReference type="RuleBase" id="RU362080"/>
    </source>
</evidence>
<comment type="function">
    <text evidence="2">Antitoxin component of a type II toxin-antitoxin (TA) system.</text>
</comment>
<accession>A0ABV7TF58</accession>
<evidence type="ECO:0000256" key="3">
    <source>
        <dbReference type="SAM" id="MobiDB-lite"/>
    </source>
</evidence>
<proteinExistence type="inferred from homology"/>
<sequence>MRLSVSQARQMLGQLVTRAQDPREVILLTRHGAPVAALVSMAEARRIWDLSDDGAVGWKHPLSGLRGWWRKRAPIPGMEPGPDGTYVTAREAAIQVRKIQMTRAEERRILQAGGQEPVEGGEPAAERRRWWPW</sequence>
<dbReference type="Proteomes" id="UP001595629">
    <property type="component" value="Unassembled WGS sequence"/>
</dbReference>
<evidence type="ECO:0000313" key="4">
    <source>
        <dbReference type="EMBL" id="MFC3613920.1"/>
    </source>
</evidence>
<dbReference type="SUPFAM" id="SSF143120">
    <property type="entry name" value="YefM-like"/>
    <property type="match status" value="1"/>
</dbReference>
<dbReference type="Gene3D" id="3.40.1620.10">
    <property type="entry name" value="YefM-like domain"/>
    <property type="match status" value="1"/>
</dbReference>
<dbReference type="InterPro" id="IPR036165">
    <property type="entry name" value="YefM-like_sf"/>
</dbReference>
<dbReference type="EMBL" id="JBHRXI010000010">
    <property type="protein sequence ID" value="MFC3613920.1"/>
    <property type="molecule type" value="Genomic_DNA"/>
</dbReference>
<gene>
    <name evidence="4" type="ORF">ACFORG_09145</name>
</gene>
<feature type="region of interest" description="Disordered" evidence="3">
    <location>
        <begin position="112"/>
        <end position="133"/>
    </location>
</feature>
<dbReference type="InterPro" id="IPR006442">
    <property type="entry name" value="Antitoxin_Phd/YefM"/>
</dbReference>
<evidence type="ECO:0000256" key="1">
    <source>
        <dbReference type="ARBA" id="ARBA00009981"/>
    </source>
</evidence>
<comment type="similarity">
    <text evidence="1 2">Belongs to the phD/YefM antitoxin family.</text>
</comment>
<comment type="caution">
    <text evidence="4">The sequence shown here is derived from an EMBL/GenBank/DDBJ whole genome shotgun (WGS) entry which is preliminary data.</text>
</comment>
<keyword evidence="5" id="KW-1185">Reference proteome</keyword>
<dbReference type="Pfam" id="PF02604">
    <property type="entry name" value="PhdYeFM_antitox"/>
    <property type="match status" value="1"/>
</dbReference>
<feature type="compositionally biased region" description="Basic and acidic residues" evidence="3">
    <location>
        <begin position="124"/>
        <end position="133"/>
    </location>
</feature>
<dbReference type="NCBIfam" id="TIGR01552">
    <property type="entry name" value="phd_fam"/>
    <property type="match status" value="1"/>
</dbReference>
<organism evidence="4 5">
    <name type="scientific">Lutimaribacter marinistellae</name>
    <dbReference type="NCBI Taxonomy" id="1820329"/>
    <lineage>
        <taxon>Bacteria</taxon>
        <taxon>Pseudomonadati</taxon>
        <taxon>Pseudomonadota</taxon>
        <taxon>Alphaproteobacteria</taxon>
        <taxon>Rhodobacterales</taxon>
        <taxon>Roseobacteraceae</taxon>
        <taxon>Lutimaribacter</taxon>
    </lineage>
</organism>
<reference evidence="5" key="1">
    <citation type="journal article" date="2019" name="Int. J. Syst. Evol. Microbiol.">
        <title>The Global Catalogue of Microorganisms (GCM) 10K type strain sequencing project: providing services to taxonomists for standard genome sequencing and annotation.</title>
        <authorList>
            <consortium name="The Broad Institute Genomics Platform"/>
            <consortium name="The Broad Institute Genome Sequencing Center for Infectious Disease"/>
            <person name="Wu L."/>
            <person name="Ma J."/>
        </authorList>
    </citation>
    <scope>NUCLEOTIDE SEQUENCE [LARGE SCALE GENOMIC DNA]</scope>
    <source>
        <strain evidence="5">KCTC 42911</strain>
    </source>
</reference>
<name>A0ABV7TF58_9RHOB</name>